<protein>
    <recommendedName>
        <fullName evidence="3">DUF304 domain-containing protein</fullName>
    </recommendedName>
</protein>
<gene>
    <name evidence="1" type="ORF">DI586_07430</name>
</gene>
<reference evidence="1 2" key="1">
    <citation type="submission" date="2017-08" db="EMBL/GenBank/DDBJ databases">
        <title>Infants hospitalized years apart are colonized by the same room-sourced microbial strains.</title>
        <authorList>
            <person name="Brooks B."/>
            <person name="Olm M.R."/>
            <person name="Firek B.A."/>
            <person name="Baker R."/>
            <person name="Thomas B.C."/>
            <person name="Morowitz M.J."/>
            <person name="Banfield J.F."/>
        </authorList>
    </citation>
    <scope>NUCLEOTIDE SEQUENCE [LARGE SCALE GENOMIC DNA]</scope>
    <source>
        <strain evidence="1">S2_006_000_R2_64</strain>
    </source>
</reference>
<accession>A0A2W5HB23</accession>
<sequence length="79" mass="8751">EVQTTLVGTFLGYSTLMVSGTGSRMGYIPFAENAMAVQEVINEILQRKDTSSAEYLDRQAKVQAEALADVLEEHEEKKI</sequence>
<dbReference type="EMBL" id="QFOT01000078">
    <property type="protein sequence ID" value="PZP55276.1"/>
    <property type="molecule type" value="Genomic_DNA"/>
</dbReference>
<proteinExistence type="predicted"/>
<evidence type="ECO:0000313" key="2">
    <source>
        <dbReference type="Proteomes" id="UP000249739"/>
    </source>
</evidence>
<dbReference type="AlphaFoldDB" id="A0A2W5HB23"/>
<name>A0A2W5HB23_9BACT</name>
<organism evidence="1 2">
    <name type="scientific">Micavibrio aeruginosavorus</name>
    <dbReference type="NCBI Taxonomy" id="349221"/>
    <lineage>
        <taxon>Bacteria</taxon>
        <taxon>Pseudomonadati</taxon>
        <taxon>Bdellovibrionota</taxon>
        <taxon>Bdellovibrionia</taxon>
        <taxon>Bdellovibrionales</taxon>
        <taxon>Pseudobdellovibrionaceae</taxon>
        <taxon>Micavibrio</taxon>
    </lineage>
</organism>
<dbReference type="Proteomes" id="UP000249739">
    <property type="component" value="Unassembled WGS sequence"/>
</dbReference>
<comment type="caution">
    <text evidence="1">The sequence shown here is derived from an EMBL/GenBank/DDBJ whole genome shotgun (WGS) entry which is preliminary data.</text>
</comment>
<evidence type="ECO:0008006" key="3">
    <source>
        <dbReference type="Google" id="ProtNLM"/>
    </source>
</evidence>
<feature type="non-terminal residue" evidence="1">
    <location>
        <position position="1"/>
    </location>
</feature>
<evidence type="ECO:0000313" key="1">
    <source>
        <dbReference type="EMBL" id="PZP55276.1"/>
    </source>
</evidence>